<dbReference type="AlphaFoldDB" id="A0A128F7A6"/>
<dbReference type="SUPFAM" id="SSF55073">
    <property type="entry name" value="Nucleotide cyclase"/>
    <property type="match status" value="1"/>
</dbReference>
<reference evidence="3" key="1">
    <citation type="submission" date="2016-02" db="EMBL/GenBank/DDBJ databases">
        <authorList>
            <person name="Rodrigo-Torres Lidia"/>
            <person name="Arahal R.David."/>
        </authorList>
    </citation>
    <scope>NUCLEOTIDE SEQUENCE [LARGE SCALE GENOMIC DNA]</scope>
    <source>
        <strain evidence="3">CECT 9029</strain>
    </source>
</reference>
<evidence type="ECO:0000313" key="2">
    <source>
        <dbReference type="EMBL" id="CZF82186.1"/>
    </source>
</evidence>
<dbReference type="InterPro" id="IPR029787">
    <property type="entry name" value="Nucleotide_cyclase"/>
</dbReference>
<dbReference type="InterPro" id="IPR000160">
    <property type="entry name" value="GGDEF_dom"/>
</dbReference>
<dbReference type="InterPro" id="IPR043128">
    <property type="entry name" value="Rev_trsase/Diguanyl_cyclase"/>
</dbReference>
<dbReference type="OrthoDB" id="9803824at2"/>
<dbReference type="Proteomes" id="UP000071641">
    <property type="component" value="Unassembled WGS sequence"/>
</dbReference>
<dbReference type="RefSeq" id="WP_062664414.1">
    <property type="nucleotide sequence ID" value="NZ_FIZX01000002.1"/>
</dbReference>
<dbReference type="Gene3D" id="3.30.70.270">
    <property type="match status" value="1"/>
</dbReference>
<dbReference type="SMART" id="SM00267">
    <property type="entry name" value="GGDEF"/>
    <property type="match status" value="1"/>
</dbReference>
<proteinExistence type="predicted"/>
<accession>A0A128F7A6</accession>
<name>A0A128F7A6_9GAMM</name>
<keyword evidence="3" id="KW-1185">Reference proteome</keyword>
<dbReference type="Pfam" id="PF00990">
    <property type="entry name" value="GGDEF"/>
    <property type="match status" value="1"/>
</dbReference>
<dbReference type="PROSITE" id="PS50887">
    <property type="entry name" value="GGDEF"/>
    <property type="match status" value="1"/>
</dbReference>
<evidence type="ECO:0000313" key="3">
    <source>
        <dbReference type="Proteomes" id="UP000071641"/>
    </source>
</evidence>
<sequence>MESAEVQVRGTAEDVCSALDKWCEDIFSRLVCRNGISNIALFVWVDDDLRLAASQTQDVFNFYPAFKPCEEYSGYYIDWESLANKHRHQFSFISELPFNGGWQQDDQLWEHAVIPLYKREERLGYLLVESVTQTRERAFSPVDFTWLLENADTHLKCKILAHRLNQQNVYRRKSELDLALDNHTLASQLTYLKNLHEISLRFTKATTIHSLCRIAVELGRDKLQVDRMGIFLCDMESHKMWGTWGTDPQGNVVDRSEFCQEMPKTLFMEEAFTKKNELIVKENVPLYFGKEQVGIGWNIMMAMWNGDECIGWLAGDNLLYGTPLDEPKKEALKLLAASVCQKIVKVRETEASNVRFDELISVNSKRESELKALKHKLFAKKRNERWMNLCDADTGLPNEQALQMALPGLFKQARKEKQRVAAISIDIDCFDGYRKFYGESAATNLVKKVADVLERQAGTLLPGILSYQSSGTFSLLLLHDDDLMLREVAENMVHAVYHLNIPNKNSSGYQRVTLSLGMTLTSISLFTQKLKIMKQAEKLKTTAVKLGQNRVCLD</sequence>
<protein>
    <submittedName>
        <fullName evidence="2">Response regulator PleD</fullName>
    </submittedName>
</protein>
<gene>
    <name evidence="2" type="ORF">GCE9029_03075</name>
</gene>
<dbReference type="STRING" id="1796497.GCE9029_03075"/>
<dbReference type="SUPFAM" id="SSF55781">
    <property type="entry name" value="GAF domain-like"/>
    <property type="match status" value="1"/>
</dbReference>
<organism evidence="2 3">
    <name type="scientific">Grimontia celer</name>
    <dbReference type="NCBI Taxonomy" id="1796497"/>
    <lineage>
        <taxon>Bacteria</taxon>
        <taxon>Pseudomonadati</taxon>
        <taxon>Pseudomonadota</taxon>
        <taxon>Gammaproteobacteria</taxon>
        <taxon>Vibrionales</taxon>
        <taxon>Vibrionaceae</taxon>
        <taxon>Grimontia</taxon>
    </lineage>
</organism>
<evidence type="ECO:0000259" key="1">
    <source>
        <dbReference type="PROSITE" id="PS50887"/>
    </source>
</evidence>
<feature type="domain" description="GGDEF" evidence="1">
    <location>
        <begin position="418"/>
        <end position="554"/>
    </location>
</feature>
<dbReference type="EMBL" id="FIZX01000002">
    <property type="protein sequence ID" value="CZF82186.1"/>
    <property type="molecule type" value="Genomic_DNA"/>
</dbReference>